<evidence type="ECO:0000313" key="3">
    <source>
        <dbReference type="Proteomes" id="UP000268093"/>
    </source>
</evidence>
<dbReference type="Proteomes" id="UP000268093">
    <property type="component" value="Unassembled WGS sequence"/>
</dbReference>
<proteinExistence type="predicted"/>
<feature type="signal peptide" evidence="1">
    <location>
        <begin position="1"/>
        <end position="19"/>
    </location>
</feature>
<evidence type="ECO:0000313" key="2">
    <source>
        <dbReference type="EMBL" id="RUP50187.1"/>
    </source>
</evidence>
<reference evidence="2 3" key="1">
    <citation type="journal article" date="2018" name="New Phytol.">
        <title>Phylogenomics of Endogonaceae and evolution of mycorrhizas within Mucoromycota.</title>
        <authorList>
            <person name="Chang Y."/>
            <person name="Desiro A."/>
            <person name="Na H."/>
            <person name="Sandor L."/>
            <person name="Lipzen A."/>
            <person name="Clum A."/>
            <person name="Barry K."/>
            <person name="Grigoriev I.V."/>
            <person name="Martin F.M."/>
            <person name="Stajich J.E."/>
            <person name="Smith M.E."/>
            <person name="Bonito G."/>
            <person name="Spatafora J.W."/>
        </authorList>
    </citation>
    <scope>NUCLEOTIDE SEQUENCE [LARGE SCALE GENOMIC DNA]</scope>
    <source>
        <strain evidence="2 3">GMNB39</strain>
    </source>
</reference>
<name>A0A433DH77_9FUNG</name>
<feature type="chain" id="PRO_5019476450" description="Ser-Thr-rich glycosyl-phosphatidyl-inositol-anchored membrane family-domain-containing protein" evidence="1">
    <location>
        <begin position="20"/>
        <end position="138"/>
    </location>
</feature>
<keyword evidence="1" id="KW-0732">Signal</keyword>
<keyword evidence="3" id="KW-1185">Reference proteome</keyword>
<gene>
    <name evidence="2" type="ORF">BC936DRAFT_140040</name>
</gene>
<dbReference type="EMBL" id="RBNI01001632">
    <property type="protein sequence ID" value="RUP50187.1"/>
    <property type="molecule type" value="Genomic_DNA"/>
</dbReference>
<sequence>MRAVLSGIVLAFILHTTFAIVYAPKIILPNSDSVWTVGHKELVQWNSTGIPKGTPGMIMIGYLNPGDINEHLNWTVAKGFDLYESHQSIVVPKDLNPGDNYIIVLFGDSGNASPTFTIKADYTRKRRDDRRRVKKSVA</sequence>
<dbReference type="AlphaFoldDB" id="A0A433DH77"/>
<evidence type="ECO:0008006" key="4">
    <source>
        <dbReference type="Google" id="ProtNLM"/>
    </source>
</evidence>
<organism evidence="2 3">
    <name type="scientific">Jimgerdemannia flammicorona</name>
    <dbReference type="NCBI Taxonomy" id="994334"/>
    <lineage>
        <taxon>Eukaryota</taxon>
        <taxon>Fungi</taxon>
        <taxon>Fungi incertae sedis</taxon>
        <taxon>Mucoromycota</taxon>
        <taxon>Mucoromycotina</taxon>
        <taxon>Endogonomycetes</taxon>
        <taxon>Endogonales</taxon>
        <taxon>Endogonaceae</taxon>
        <taxon>Jimgerdemannia</taxon>
    </lineage>
</organism>
<dbReference type="OrthoDB" id="2339190at2759"/>
<accession>A0A433DH77</accession>
<evidence type="ECO:0000256" key="1">
    <source>
        <dbReference type="SAM" id="SignalP"/>
    </source>
</evidence>
<comment type="caution">
    <text evidence="2">The sequence shown here is derived from an EMBL/GenBank/DDBJ whole genome shotgun (WGS) entry which is preliminary data.</text>
</comment>
<protein>
    <recommendedName>
        <fullName evidence="4">Ser-Thr-rich glycosyl-phosphatidyl-inositol-anchored membrane family-domain-containing protein</fullName>
    </recommendedName>
</protein>